<dbReference type="Proteomes" id="UP000582659">
    <property type="component" value="Unassembled WGS sequence"/>
</dbReference>
<dbReference type="EMBL" id="CAJFCV020000003">
    <property type="protein sequence ID" value="CAG9108897.1"/>
    <property type="molecule type" value="Genomic_DNA"/>
</dbReference>
<dbReference type="SMR" id="A0A1I7SSS5"/>
<dbReference type="InterPro" id="IPR001124">
    <property type="entry name" value="Lipid-bd_serum_glycop_C"/>
</dbReference>
<name>A0A1I7SSS5_BURXY</name>
<dbReference type="SMART" id="SM00329">
    <property type="entry name" value="BPI2"/>
    <property type="match status" value="1"/>
</dbReference>
<dbReference type="WBParaSite" id="BXY_1609300.1">
    <property type="protein sequence ID" value="BXY_1609300.1"/>
    <property type="gene ID" value="BXY_1609300"/>
</dbReference>
<dbReference type="GO" id="GO:0005615">
    <property type="term" value="C:extracellular space"/>
    <property type="evidence" value="ECO:0007669"/>
    <property type="project" value="TreeGrafter"/>
</dbReference>
<dbReference type="Proteomes" id="UP000659654">
    <property type="component" value="Unassembled WGS sequence"/>
</dbReference>
<reference evidence="7" key="1">
    <citation type="submission" date="2016-11" db="UniProtKB">
        <authorList>
            <consortium name="WormBaseParasite"/>
        </authorList>
    </citation>
    <scope>IDENTIFICATION</scope>
</reference>
<dbReference type="GO" id="GO:0008289">
    <property type="term" value="F:lipid binding"/>
    <property type="evidence" value="ECO:0007669"/>
    <property type="project" value="InterPro"/>
</dbReference>
<dbReference type="Proteomes" id="UP000095284">
    <property type="component" value="Unplaced"/>
</dbReference>
<dbReference type="Gene3D" id="3.15.20.10">
    <property type="entry name" value="Bactericidal permeability-increasing protein, domain 2"/>
    <property type="match status" value="1"/>
</dbReference>
<dbReference type="SUPFAM" id="SSF55394">
    <property type="entry name" value="Bactericidal permeability-increasing protein, BPI"/>
    <property type="match status" value="2"/>
</dbReference>
<dbReference type="eggNOG" id="KOG4160">
    <property type="taxonomic scope" value="Eukaryota"/>
</dbReference>
<dbReference type="PANTHER" id="PTHR10504:SF139">
    <property type="entry name" value="BPI2 DOMAIN-CONTAINING PROTEIN"/>
    <property type="match status" value="1"/>
</dbReference>
<feature type="chain" id="PRO_5035399941" evidence="1">
    <location>
        <begin position="20"/>
        <end position="725"/>
    </location>
</feature>
<dbReference type="InterPro" id="IPR017943">
    <property type="entry name" value="Bactericidal_perm-incr_a/b_dom"/>
</dbReference>
<protein>
    <submittedName>
        <fullName evidence="3">(pine wood nematode) hypothetical protein</fullName>
    </submittedName>
    <submittedName>
        <fullName evidence="7">BPI2 domain-containing protein</fullName>
    </submittedName>
</protein>
<evidence type="ECO:0000313" key="7">
    <source>
        <dbReference type="WBParaSite" id="BXY_1609300.1"/>
    </source>
</evidence>
<evidence type="ECO:0000313" key="3">
    <source>
        <dbReference type="EMBL" id="CAD5221927.1"/>
    </source>
</evidence>
<accession>A0A1I7SSS5</accession>
<reference evidence="4" key="2">
    <citation type="submission" date="2020-08" db="EMBL/GenBank/DDBJ databases">
        <authorList>
            <person name="Kikuchi T."/>
        </authorList>
    </citation>
    <scope>NUCLEOTIDE SEQUENCE</scope>
    <source>
        <strain evidence="3">Ka4C1</strain>
    </source>
</reference>
<proteinExistence type="predicted"/>
<dbReference type="PANTHER" id="PTHR10504">
    <property type="entry name" value="BACTERICIDAL PERMEABILITY-INCREASING BPI PROTEIN-RELATED"/>
    <property type="match status" value="1"/>
</dbReference>
<sequence>MLRGYIWLLIPLVWSQVDAELNVPQLLVNEKNIGGAGTKARLSKKGVQYVSQILSGALITEVVTAPLTLNPENLNVGNEKILLADMTINAKSSRHNLTTDIQPPDTILVSFVGLDLKVSARLTNAAQEEKGTVKIGSESITLDLEVVPTRTTQGAPNIRLKSCKVANKAFIVTMTTEAPDEDLTKTLEAEAHDIFEGFLCARVEFIVEDRINDRFGLLSPKVTLAHINDDELIKDLADRLRARRQRRHPYPGNLGAGMNLPMGFNLGAGLGRKKRNAPWGNLGAGMNLPMGMNLGAGLGRKKRSPGWELPSMNGLSGMSPNMGVDMRWPEMNMNSWGRKKRSPGWELPNMNAEIGMDSWGRKKRNAPYYPGNLGAGIGLPMGLNLGAGLGRKKRSPGWEMPNINAGMPNMGAGMTMPNMDFGNWGRKKRDAGVIPGFNVSHMDALFLDYTIKSDLKVTNLGLEIESSGEVSLRGRGGTPFGPVPAPLPESVHEDSMLQMIVSDYMPNSLMYHGHTIGLFKTRVDPTTPHFGPIMKTTCSLSTGMLFCLGDLFPTLRKTYPDRRLVLFFNTLQAPVIVFHPASSGGIKFALIGRIAILVVHPQTKAEELVAEMKIDVDAQMKMRLSSSMVRPKISLDRIKLTTMSPGILLQNELDDAVLLAREVLQRMVNDLLKDGIPIPVHPLFKLVKPKVKVIDRALLLQTNFELNERLMRQLTAGDLDRRRRF</sequence>
<gene>
    <name evidence="3" type="ORF">BXYJ_LOCUS6922</name>
</gene>
<evidence type="ECO:0000313" key="5">
    <source>
        <dbReference type="Proteomes" id="UP000095284"/>
    </source>
</evidence>
<evidence type="ECO:0000256" key="1">
    <source>
        <dbReference type="SAM" id="SignalP"/>
    </source>
</evidence>
<evidence type="ECO:0000313" key="4">
    <source>
        <dbReference type="EMBL" id="CAG9108897.1"/>
    </source>
</evidence>
<evidence type="ECO:0000313" key="6">
    <source>
        <dbReference type="Proteomes" id="UP000659654"/>
    </source>
</evidence>
<dbReference type="Pfam" id="PF02886">
    <property type="entry name" value="LBP_BPI_CETP_C"/>
    <property type="match status" value="1"/>
</dbReference>
<evidence type="ECO:0000259" key="2">
    <source>
        <dbReference type="SMART" id="SM00329"/>
    </source>
</evidence>
<dbReference type="EMBL" id="CAJFDI010000003">
    <property type="protein sequence ID" value="CAD5221927.1"/>
    <property type="molecule type" value="Genomic_DNA"/>
</dbReference>
<dbReference type="InterPro" id="IPR032942">
    <property type="entry name" value="BPI/LBP/Plunc"/>
</dbReference>
<dbReference type="Gene3D" id="3.15.10.10">
    <property type="entry name" value="Bactericidal permeability-increasing protein, domain 1"/>
    <property type="match status" value="1"/>
</dbReference>
<dbReference type="AlphaFoldDB" id="A0A1I7SSS5"/>
<feature type="signal peptide" evidence="1">
    <location>
        <begin position="1"/>
        <end position="19"/>
    </location>
</feature>
<keyword evidence="1" id="KW-0732">Signal</keyword>
<dbReference type="OrthoDB" id="10255543at2759"/>
<keyword evidence="6" id="KW-1185">Reference proteome</keyword>
<feature type="domain" description="Lipid-binding serum glycoprotein C-terminal" evidence="2">
    <location>
        <begin position="491"/>
        <end position="702"/>
    </location>
</feature>
<organism evidence="5 7">
    <name type="scientific">Bursaphelenchus xylophilus</name>
    <name type="common">Pinewood nematode worm</name>
    <name type="synonym">Aphelenchoides xylophilus</name>
    <dbReference type="NCBI Taxonomy" id="6326"/>
    <lineage>
        <taxon>Eukaryota</taxon>
        <taxon>Metazoa</taxon>
        <taxon>Ecdysozoa</taxon>
        <taxon>Nematoda</taxon>
        <taxon>Chromadorea</taxon>
        <taxon>Rhabditida</taxon>
        <taxon>Tylenchina</taxon>
        <taxon>Tylenchomorpha</taxon>
        <taxon>Aphelenchoidea</taxon>
        <taxon>Aphelenchoididae</taxon>
        <taxon>Bursaphelenchus</taxon>
    </lineage>
</organism>